<keyword evidence="3" id="KW-1185">Reference proteome</keyword>
<dbReference type="EMBL" id="BMAO01012901">
    <property type="protein sequence ID" value="GFQ84763.1"/>
    <property type="molecule type" value="Genomic_DNA"/>
</dbReference>
<evidence type="ECO:0000256" key="1">
    <source>
        <dbReference type="SAM" id="Phobius"/>
    </source>
</evidence>
<dbReference type="Proteomes" id="UP000887116">
    <property type="component" value="Unassembled WGS sequence"/>
</dbReference>
<keyword evidence="1" id="KW-0812">Transmembrane</keyword>
<sequence length="155" mass="17384">MRLKNIGSIPDSDRLFLPDWDINFVKKEFLHSLRSKRNILSKCGFQIICALLFLILIETVHTVIPAKQSTKPIKVRGGGDLLRRVPLQSIPFLSGKLGVQERVRNSEGCSSSSSAAAVDLRIILMELSTSVRMHTGHERMQVVRKDVNAPLTWHG</sequence>
<proteinExistence type="predicted"/>
<keyword evidence="1" id="KW-0472">Membrane</keyword>
<accession>A0A8X6GL42</accession>
<feature type="transmembrane region" description="Helical" evidence="1">
    <location>
        <begin position="43"/>
        <end position="64"/>
    </location>
</feature>
<keyword evidence="1" id="KW-1133">Transmembrane helix</keyword>
<evidence type="ECO:0000313" key="2">
    <source>
        <dbReference type="EMBL" id="GFQ84763.1"/>
    </source>
</evidence>
<organism evidence="2 3">
    <name type="scientific">Trichonephila clavata</name>
    <name type="common">Joro spider</name>
    <name type="synonym">Nephila clavata</name>
    <dbReference type="NCBI Taxonomy" id="2740835"/>
    <lineage>
        <taxon>Eukaryota</taxon>
        <taxon>Metazoa</taxon>
        <taxon>Ecdysozoa</taxon>
        <taxon>Arthropoda</taxon>
        <taxon>Chelicerata</taxon>
        <taxon>Arachnida</taxon>
        <taxon>Araneae</taxon>
        <taxon>Araneomorphae</taxon>
        <taxon>Entelegynae</taxon>
        <taxon>Araneoidea</taxon>
        <taxon>Nephilidae</taxon>
        <taxon>Trichonephila</taxon>
    </lineage>
</organism>
<gene>
    <name evidence="2" type="ORF">TNCT_180371</name>
</gene>
<comment type="caution">
    <text evidence="2">The sequence shown here is derived from an EMBL/GenBank/DDBJ whole genome shotgun (WGS) entry which is preliminary data.</text>
</comment>
<reference evidence="2" key="1">
    <citation type="submission" date="2020-07" db="EMBL/GenBank/DDBJ databases">
        <title>Multicomponent nature underlies the extraordinary mechanical properties of spider dragline silk.</title>
        <authorList>
            <person name="Kono N."/>
            <person name="Nakamura H."/>
            <person name="Mori M."/>
            <person name="Yoshida Y."/>
            <person name="Ohtoshi R."/>
            <person name="Malay A.D."/>
            <person name="Moran D.A.P."/>
            <person name="Tomita M."/>
            <person name="Numata K."/>
            <person name="Arakawa K."/>
        </authorList>
    </citation>
    <scope>NUCLEOTIDE SEQUENCE</scope>
</reference>
<dbReference type="AlphaFoldDB" id="A0A8X6GL42"/>
<protein>
    <submittedName>
        <fullName evidence="2">Uncharacterized protein</fullName>
    </submittedName>
</protein>
<name>A0A8X6GL42_TRICU</name>
<evidence type="ECO:0000313" key="3">
    <source>
        <dbReference type="Proteomes" id="UP000887116"/>
    </source>
</evidence>